<dbReference type="InterPro" id="IPR000086">
    <property type="entry name" value="NUDIX_hydrolase_dom"/>
</dbReference>
<dbReference type="PROSITE" id="PS51462">
    <property type="entry name" value="NUDIX"/>
    <property type="match status" value="1"/>
</dbReference>
<evidence type="ECO:0000313" key="4">
    <source>
        <dbReference type="EMBL" id="KAK7754522.1"/>
    </source>
</evidence>
<organism evidence="4 5">
    <name type="scientific">Diatrype stigma</name>
    <dbReference type="NCBI Taxonomy" id="117547"/>
    <lineage>
        <taxon>Eukaryota</taxon>
        <taxon>Fungi</taxon>
        <taxon>Dikarya</taxon>
        <taxon>Ascomycota</taxon>
        <taxon>Pezizomycotina</taxon>
        <taxon>Sordariomycetes</taxon>
        <taxon>Xylariomycetidae</taxon>
        <taxon>Xylariales</taxon>
        <taxon>Diatrypaceae</taxon>
        <taxon>Diatrype</taxon>
    </lineage>
</organism>
<dbReference type="GO" id="GO:0019509">
    <property type="term" value="P:L-methionine salvage from methylthioadenosine"/>
    <property type="evidence" value="ECO:0007669"/>
    <property type="project" value="TreeGrafter"/>
</dbReference>
<dbReference type="SUPFAM" id="SSF100950">
    <property type="entry name" value="NagB/RpiA/CoA transferase-like"/>
    <property type="match status" value="1"/>
</dbReference>
<dbReference type="SUPFAM" id="SSF55811">
    <property type="entry name" value="Nudix"/>
    <property type="match status" value="1"/>
</dbReference>
<dbReference type="Pfam" id="PF00293">
    <property type="entry name" value="NUDIX"/>
    <property type="match status" value="1"/>
</dbReference>
<protein>
    <recommendedName>
        <fullName evidence="3">Nudix hydrolase domain-containing protein</fullName>
    </recommendedName>
</protein>
<dbReference type="InterPro" id="IPR000649">
    <property type="entry name" value="IF-2B-related"/>
</dbReference>
<dbReference type="EMBL" id="JAKJXP020000020">
    <property type="protein sequence ID" value="KAK7754522.1"/>
    <property type="molecule type" value="Genomic_DNA"/>
</dbReference>
<dbReference type="PANTHER" id="PTHR43475">
    <property type="entry name" value="METHYLTHIORIBOSE-1-PHOSPHATE ISOMERASE"/>
    <property type="match status" value="1"/>
</dbReference>
<evidence type="ECO:0000256" key="2">
    <source>
        <dbReference type="RuleBase" id="RU003814"/>
    </source>
</evidence>
<dbReference type="PANTHER" id="PTHR43475:SF3">
    <property type="entry name" value="TRANSLATION INITIATION FACTOR EIF-2B SUBUNIT FAMILY PROTEIN (AFU_ORTHOLOGUE AFUA_2G14290)"/>
    <property type="match status" value="1"/>
</dbReference>
<comment type="similarity">
    <text evidence="1 2">Belongs to the eIF-2B alpha/beta/delta subunits family.</text>
</comment>
<feature type="domain" description="Nudix hydrolase" evidence="3">
    <location>
        <begin position="14"/>
        <end position="161"/>
    </location>
</feature>
<evidence type="ECO:0000313" key="5">
    <source>
        <dbReference type="Proteomes" id="UP001320420"/>
    </source>
</evidence>
<evidence type="ECO:0000259" key="3">
    <source>
        <dbReference type="PROSITE" id="PS51462"/>
    </source>
</evidence>
<comment type="caution">
    <text evidence="4">The sequence shown here is derived from an EMBL/GenBank/DDBJ whole genome shotgun (WGS) entry which is preliminary data.</text>
</comment>
<gene>
    <name evidence="4" type="ORF">SLS62_003542</name>
</gene>
<sequence>MASSQEGHSKGEIKKQSVAGSFLFRFPDGDEKKAQVALFRRSGDVRTYQHKLAPISGRVEKDDVSPLATALREIKEETTLDLQSLELLRVGKPYSFLDESIGREWTINPFAFRLKGASEGGKGEAGIVLDWEHAGWEWHDPLTVNESEEFGGVPKIVNSLRRVWPEYDLGPKAGKALTSGLQKLRDDHESGARQLAAIAVSTLKEVISGMDPASASEAWKNIRMAAWHLCKNGRESMGAAITSALVTVLGPVEYILVNSDAFADNVQQILEAIDKQASQRQASATRIRDNFANYLRETLHHKISSKSRISILTLSSSSTISSSLLEAAAALGVALDLRILESRPNCEGTSLAAKLLGSAAGDRITKVNITLYTDSSAALAAEGVDVVLLGADRISAGADVSNKTGSLPAVLSARHVAPGAKVVILSDTDKIAGPGSIEKHVVEDNDPLEVTAAWKATGVQGQAVIESSLQPAQPGPGDIKRVTVKNIYFEWVPARLIDAYITEQGLWSSDDIARRSQWIGNETDRLFKNL</sequence>
<dbReference type="Gene3D" id="3.90.79.10">
    <property type="entry name" value="Nucleoside Triphosphate Pyrophosphohydrolase"/>
    <property type="match status" value="1"/>
</dbReference>
<dbReference type="Proteomes" id="UP001320420">
    <property type="component" value="Unassembled WGS sequence"/>
</dbReference>
<dbReference type="InterPro" id="IPR042529">
    <property type="entry name" value="IF_2B-like_C"/>
</dbReference>
<dbReference type="Pfam" id="PF01008">
    <property type="entry name" value="IF-2B"/>
    <property type="match status" value="1"/>
</dbReference>
<keyword evidence="5" id="KW-1185">Reference proteome</keyword>
<dbReference type="InterPro" id="IPR015797">
    <property type="entry name" value="NUDIX_hydrolase-like_dom_sf"/>
</dbReference>
<dbReference type="InterPro" id="IPR037171">
    <property type="entry name" value="NagB/RpiA_transferase-like"/>
</dbReference>
<proteinExistence type="inferred from homology"/>
<reference evidence="4 5" key="1">
    <citation type="submission" date="2024-02" db="EMBL/GenBank/DDBJ databases">
        <title>De novo assembly and annotation of 12 fungi associated with fruit tree decline syndrome in Ontario, Canada.</title>
        <authorList>
            <person name="Sulman M."/>
            <person name="Ellouze W."/>
            <person name="Ilyukhin E."/>
        </authorList>
    </citation>
    <scope>NUCLEOTIDE SEQUENCE [LARGE SCALE GENOMIC DNA]</scope>
    <source>
        <strain evidence="4 5">M11/M66-122</strain>
    </source>
</reference>
<name>A0AAN9UWH3_9PEZI</name>
<evidence type="ECO:0000256" key="1">
    <source>
        <dbReference type="ARBA" id="ARBA00007251"/>
    </source>
</evidence>
<dbReference type="CDD" id="cd18872">
    <property type="entry name" value="NUDIX_eIF-2B"/>
    <property type="match status" value="1"/>
</dbReference>
<dbReference type="AlphaFoldDB" id="A0AAN9UWH3"/>
<accession>A0AAN9UWH3</accession>
<dbReference type="GO" id="GO:0046523">
    <property type="term" value="F:S-methyl-5-thioribose-1-phosphate isomerase activity"/>
    <property type="evidence" value="ECO:0007669"/>
    <property type="project" value="TreeGrafter"/>
</dbReference>
<dbReference type="Gene3D" id="3.40.50.10470">
    <property type="entry name" value="Translation initiation factor eif-2b, domain 2"/>
    <property type="match status" value="1"/>
</dbReference>